<accession>A0A2T2ZBU2</accession>
<organism evidence="2 3">
    <name type="scientific">Nocardia nova</name>
    <dbReference type="NCBI Taxonomy" id="37330"/>
    <lineage>
        <taxon>Bacteria</taxon>
        <taxon>Bacillati</taxon>
        <taxon>Actinomycetota</taxon>
        <taxon>Actinomycetes</taxon>
        <taxon>Mycobacteriales</taxon>
        <taxon>Nocardiaceae</taxon>
        <taxon>Nocardia</taxon>
    </lineage>
</organism>
<reference evidence="2 3" key="1">
    <citation type="submission" date="2018-02" db="EMBL/GenBank/DDBJ databases">
        <title>8 Nocardia nova and 1 Nocardia cyriacigeorgica strain used for evolution to TMP-SMX.</title>
        <authorList>
            <person name="Mehta H."/>
            <person name="Weng J."/>
            <person name="Shamoo Y."/>
        </authorList>
    </citation>
    <scope>NUCLEOTIDE SEQUENCE [LARGE SCALE GENOMIC DNA]</scope>
    <source>
        <strain evidence="2 3">ATCC 33727</strain>
    </source>
</reference>
<name>A0A2T2ZBU2_9NOCA</name>
<dbReference type="EMBL" id="PYHS01000002">
    <property type="protein sequence ID" value="PSR65222.1"/>
    <property type="molecule type" value="Genomic_DNA"/>
</dbReference>
<evidence type="ECO:0000256" key="1">
    <source>
        <dbReference type="SAM" id="MobiDB-lite"/>
    </source>
</evidence>
<feature type="region of interest" description="Disordered" evidence="1">
    <location>
        <begin position="103"/>
        <end position="127"/>
    </location>
</feature>
<evidence type="ECO:0000313" key="2">
    <source>
        <dbReference type="EMBL" id="PSR65222.1"/>
    </source>
</evidence>
<sequence>MRQEFVYRSHCRELLDRVAASLSPVSGTAAEVALAIMQASQKAPLNTAAFGLYVRMWIQAGFPHLESVTGSHEHYEAIAKSRIDDLEAETRTRLSVTDRAVGSIDCPGRHHGQPADDCEYARPSLAA</sequence>
<protein>
    <submittedName>
        <fullName evidence="2">Uncharacterized protein</fullName>
    </submittedName>
</protein>
<dbReference type="AlphaFoldDB" id="A0A2T2ZBU2"/>
<dbReference type="RefSeq" id="WP_063024390.1">
    <property type="nucleotide sequence ID" value="NZ_PYHS01000002.1"/>
</dbReference>
<proteinExistence type="predicted"/>
<comment type="caution">
    <text evidence="2">The sequence shown here is derived from an EMBL/GenBank/DDBJ whole genome shotgun (WGS) entry which is preliminary data.</text>
</comment>
<evidence type="ECO:0000313" key="3">
    <source>
        <dbReference type="Proteomes" id="UP000241647"/>
    </source>
</evidence>
<gene>
    <name evidence="2" type="ORF">C8259_03400</name>
</gene>
<dbReference type="Proteomes" id="UP000241647">
    <property type="component" value="Unassembled WGS sequence"/>
</dbReference>